<reference evidence="2 3" key="1">
    <citation type="journal article" date="2016" name="Sci. Rep.">
        <title>Metabolic traits of an uncultured archaeal lineage -MSBL1- from brine pools of the Red Sea.</title>
        <authorList>
            <person name="Mwirichia R."/>
            <person name="Alam I."/>
            <person name="Rashid M."/>
            <person name="Vinu M."/>
            <person name="Ba-Alawi W."/>
            <person name="Anthony Kamau A."/>
            <person name="Kamanda Ngugi D."/>
            <person name="Goker M."/>
            <person name="Klenk H.P."/>
            <person name="Bajic V."/>
            <person name="Stingl U."/>
        </authorList>
    </citation>
    <scope>NUCLEOTIDE SEQUENCE [LARGE SCALE GENOMIC DNA]</scope>
    <source>
        <strain evidence="2">SCGC-AAA382A13</strain>
    </source>
</reference>
<comment type="caution">
    <text evidence="2">The sequence shown here is derived from an EMBL/GenBank/DDBJ whole genome shotgun (WGS) entry which is preliminary data.</text>
</comment>
<sequence length="124" mass="13868">MITSRKGQGALEAFLLFSVILIIVSGIYVRGQNMTDSNVAISTAEKGVRNALTKLSTQYGDQINITDWDLDGKEIIFYLTVQGSPPPENNEIVNLTEELAFEQLRKSIGEEYSVRVIVSERLMR</sequence>
<feature type="transmembrane region" description="Helical" evidence="1">
    <location>
        <begin position="9"/>
        <end position="29"/>
    </location>
</feature>
<evidence type="ECO:0000256" key="1">
    <source>
        <dbReference type="SAM" id="Phobius"/>
    </source>
</evidence>
<keyword evidence="1" id="KW-0472">Membrane</keyword>
<gene>
    <name evidence="2" type="ORF">AKJ50_00230</name>
</gene>
<keyword evidence="3" id="KW-1185">Reference proteome</keyword>
<proteinExistence type="predicted"/>
<evidence type="ECO:0000313" key="3">
    <source>
        <dbReference type="Proteomes" id="UP000070311"/>
    </source>
</evidence>
<dbReference type="EMBL" id="LHYD01000002">
    <property type="protein sequence ID" value="KXB05697.1"/>
    <property type="molecule type" value="Genomic_DNA"/>
</dbReference>
<evidence type="ECO:0008006" key="4">
    <source>
        <dbReference type="Google" id="ProtNLM"/>
    </source>
</evidence>
<keyword evidence="1" id="KW-0812">Transmembrane</keyword>
<dbReference type="Proteomes" id="UP000070311">
    <property type="component" value="Unassembled WGS sequence"/>
</dbReference>
<evidence type="ECO:0000313" key="2">
    <source>
        <dbReference type="EMBL" id="KXB05697.1"/>
    </source>
</evidence>
<name>A0A133VGX7_9EURY</name>
<organism evidence="2 3">
    <name type="scientific">candidate division MSBL1 archaeon SCGC-AAA382A13</name>
    <dbReference type="NCBI Taxonomy" id="1698279"/>
    <lineage>
        <taxon>Archaea</taxon>
        <taxon>Methanobacteriati</taxon>
        <taxon>Methanobacteriota</taxon>
        <taxon>candidate division MSBL1</taxon>
    </lineage>
</organism>
<accession>A0A133VGX7</accession>
<keyword evidence="1" id="KW-1133">Transmembrane helix</keyword>
<protein>
    <recommendedName>
        <fullName evidence="4">Class III signal peptide-containing protein</fullName>
    </recommendedName>
</protein>
<dbReference type="AlphaFoldDB" id="A0A133VGX7"/>